<dbReference type="PIRSF" id="PIRSF002741">
    <property type="entry name" value="MppA"/>
    <property type="match status" value="1"/>
</dbReference>
<feature type="domain" description="Solute-binding protein family 5" evidence="6">
    <location>
        <begin position="68"/>
        <end position="441"/>
    </location>
</feature>
<evidence type="ECO:0000256" key="4">
    <source>
        <dbReference type="ARBA" id="ARBA00022729"/>
    </source>
</evidence>
<dbReference type="EMBL" id="JACIJE010000001">
    <property type="protein sequence ID" value="MBB5688096.1"/>
    <property type="molecule type" value="Genomic_DNA"/>
</dbReference>
<evidence type="ECO:0000313" key="7">
    <source>
        <dbReference type="EMBL" id="MBB5688096.1"/>
    </source>
</evidence>
<proteinExistence type="inferred from homology"/>
<dbReference type="CDD" id="cd08498">
    <property type="entry name" value="PBP2_NikA_DppA_OppA_like_2"/>
    <property type="match status" value="1"/>
</dbReference>
<comment type="subcellular location">
    <subcellularLocation>
        <location evidence="1">Periplasm</location>
    </subcellularLocation>
</comment>
<evidence type="ECO:0000256" key="3">
    <source>
        <dbReference type="ARBA" id="ARBA00022448"/>
    </source>
</evidence>
<keyword evidence="3" id="KW-0813">Transport</keyword>
<evidence type="ECO:0000256" key="2">
    <source>
        <dbReference type="ARBA" id="ARBA00005695"/>
    </source>
</evidence>
<dbReference type="GO" id="GO:0030288">
    <property type="term" value="C:outer membrane-bounded periplasmic space"/>
    <property type="evidence" value="ECO:0007669"/>
    <property type="project" value="UniProtKB-ARBA"/>
</dbReference>
<dbReference type="Pfam" id="PF00496">
    <property type="entry name" value="SBP_bac_5"/>
    <property type="match status" value="1"/>
</dbReference>
<dbReference type="PANTHER" id="PTHR30290">
    <property type="entry name" value="PERIPLASMIC BINDING COMPONENT OF ABC TRANSPORTER"/>
    <property type="match status" value="1"/>
</dbReference>
<dbReference type="Gene3D" id="3.40.190.10">
    <property type="entry name" value="Periplasmic binding protein-like II"/>
    <property type="match status" value="1"/>
</dbReference>
<protein>
    <submittedName>
        <fullName evidence="7">Peptide/nickel transport system substrate-binding protein</fullName>
    </submittedName>
</protein>
<sequence length="530" mass="58105">MIRLACFRIALLAGAAALLPAPAPAQTLTMGVIAGPESLDPHFTATGTHAEALKHVFDTLTHSGDRLQIEPGLAESWRVIDSNTWEFRLRRGVRFHDGSDMTAEDVAASIRRMQQLSGPNPTRIYVRRVQEVRIVDPHTIRIVTDGPAPTLPNDFIRLFITSARATAGLTPENSNEAFNAGRAMIGTGPYRLGSWTPREQFTVERNDGYWGARPAWARVTRREIANPAARVAQLRTGQVDMIVRVPAADVPTLERDRTISVVKAETVYVFNLALDQREPTPQVTARDGSRLAANPYRDPRVREAIDLAIDRRALAEIAMEGMGTPVSQMVTPGIFGFNPALQIPRPDIARARALLAEAGYPNGFRMVLNFTNNRLPGDANVGTSIAQMLARIGIEVQAAGQPAAVIFPARARGELSNIMAGWGTLTGEANYYYAANAHTNNPQLRLGAFNWTGFSNPEIDRLIQAANVELDDAKREELLRQVGALFTAERVVIPIAAVGSAWAMRRDRVSLRVGRSDEETYAWDLTPAAR</sequence>
<comment type="caution">
    <text evidence="7">The sequence shown here is derived from an EMBL/GenBank/DDBJ whole genome shotgun (WGS) entry which is preliminary data.</text>
</comment>
<evidence type="ECO:0000313" key="8">
    <source>
        <dbReference type="Proteomes" id="UP000562254"/>
    </source>
</evidence>
<dbReference type="Gene3D" id="3.10.105.10">
    <property type="entry name" value="Dipeptide-binding Protein, Domain 3"/>
    <property type="match status" value="1"/>
</dbReference>
<dbReference type="SUPFAM" id="SSF53850">
    <property type="entry name" value="Periplasmic binding protein-like II"/>
    <property type="match status" value="1"/>
</dbReference>
<dbReference type="RefSeq" id="WP_184480424.1">
    <property type="nucleotide sequence ID" value="NZ_JAAEDJ010000007.1"/>
</dbReference>
<dbReference type="InterPro" id="IPR000914">
    <property type="entry name" value="SBP_5_dom"/>
</dbReference>
<evidence type="ECO:0000259" key="6">
    <source>
        <dbReference type="Pfam" id="PF00496"/>
    </source>
</evidence>
<feature type="chain" id="PRO_5033059659" evidence="5">
    <location>
        <begin position="26"/>
        <end position="530"/>
    </location>
</feature>
<keyword evidence="8" id="KW-1185">Reference proteome</keyword>
<comment type="similarity">
    <text evidence="2">Belongs to the bacterial solute-binding protein 5 family.</text>
</comment>
<dbReference type="InterPro" id="IPR030678">
    <property type="entry name" value="Peptide/Ni-bd"/>
</dbReference>
<dbReference type="Proteomes" id="UP000562254">
    <property type="component" value="Unassembled WGS sequence"/>
</dbReference>
<keyword evidence="4 5" id="KW-0732">Signal</keyword>
<evidence type="ECO:0000256" key="1">
    <source>
        <dbReference type="ARBA" id="ARBA00004418"/>
    </source>
</evidence>
<accession>A0A840XJK4</accession>
<evidence type="ECO:0000256" key="5">
    <source>
        <dbReference type="SAM" id="SignalP"/>
    </source>
</evidence>
<gene>
    <name evidence="7" type="ORF">FHS88_000206</name>
</gene>
<dbReference type="InterPro" id="IPR039424">
    <property type="entry name" value="SBP_5"/>
</dbReference>
<dbReference type="GO" id="GO:0015833">
    <property type="term" value="P:peptide transport"/>
    <property type="evidence" value="ECO:0007669"/>
    <property type="project" value="TreeGrafter"/>
</dbReference>
<dbReference type="AlphaFoldDB" id="A0A840XJK4"/>
<dbReference type="PANTHER" id="PTHR30290:SF9">
    <property type="entry name" value="OLIGOPEPTIDE-BINDING PROTEIN APPA"/>
    <property type="match status" value="1"/>
</dbReference>
<dbReference type="GO" id="GO:0043190">
    <property type="term" value="C:ATP-binding cassette (ABC) transporter complex"/>
    <property type="evidence" value="ECO:0007669"/>
    <property type="project" value="InterPro"/>
</dbReference>
<feature type="signal peptide" evidence="5">
    <location>
        <begin position="1"/>
        <end position="25"/>
    </location>
</feature>
<organism evidence="7 8">
    <name type="scientific">Neoroseomonas alkaliterrae</name>
    <dbReference type="NCBI Taxonomy" id="1452450"/>
    <lineage>
        <taxon>Bacteria</taxon>
        <taxon>Pseudomonadati</taxon>
        <taxon>Pseudomonadota</taxon>
        <taxon>Alphaproteobacteria</taxon>
        <taxon>Acetobacterales</taxon>
        <taxon>Acetobacteraceae</taxon>
        <taxon>Neoroseomonas</taxon>
    </lineage>
</organism>
<name>A0A840XJK4_9PROT</name>
<dbReference type="GO" id="GO:1904680">
    <property type="term" value="F:peptide transmembrane transporter activity"/>
    <property type="evidence" value="ECO:0007669"/>
    <property type="project" value="TreeGrafter"/>
</dbReference>
<reference evidence="7 8" key="1">
    <citation type="submission" date="2020-08" db="EMBL/GenBank/DDBJ databases">
        <title>Genomic Encyclopedia of Type Strains, Phase IV (KMG-IV): sequencing the most valuable type-strain genomes for metagenomic binning, comparative biology and taxonomic classification.</title>
        <authorList>
            <person name="Goeker M."/>
        </authorList>
    </citation>
    <scope>NUCLEOTIDE SEQUENCE [LARGE SCALE GENOMIC DNA]</scope>
    <source>
        <strain evidence="7 8">DSM 25895</strain>
    </source>
</reference>